<dbReference type="AlphaFoldDB" id="A0A484K4C2"/>
<dbReference type="Proteomes" id="UP000595140">
    <property type="component" value="Unassembled WGS sequence"/>
</dbReference>
<proteinExistence type="predicted"/>
<accession>A0A484K4C2</accession>
<name>A0A484K4C2_9ASTE</name>
<dbReference type="EMBL" id="OOIL02000038">
    <property type="protein sequence ID" value="VFQ59578.1"/>
    <property type="molecule type" value="Genomic_DNA"/>
</dbReference>
<gene>
    <name evidence="1" type="ORF">CCAM_LOCUS1354</name>
</gene>
<sequence length="68" mass="7897">MGFWGILLDELWRIETLGAEIVFTFQISRPQGLGHGSIVVRFCYFIQQMPQKAWLAGPWWCHPSSPYV</sequence>
<protein>
    <submittedName>
        <fullName evidence="1">Uncharacterized protein</fullName>
    </submittedName>
</protein>
<keyword evidence="2" id="KW-1185">Reference proteome</keyword>
<organism evidence="1 2">
    <name type="scientific">Cuscuta campestris</name>
    <dbReference type="NCBI Taxonomy" id="132261"/>
    <lineage>
        <taxon>Eukaryota</taxon>
        <taxon>Viridiplantae</taxon>
        <taxon>Streptophyta</taxon>
        <taxon>Embryophyta</taxon>
        <taxon>Tracheophyta</taxon>
        <taxon>Spermatophyta</taxon>
        <taxon>Magnoliopsida</taxon>
        <taxon>eudicotyledons</taxon>
        <taxon>Gunneridae</taxon>
        <taxon>Pentapetalae</taxon>
        <taxon>asterids</taxon>
        <taxon>lamiids</taxon>
        <taxon>Solanales</taxon>
        <taxon>Convolvulaceae</taxon>
        <taxon>Cuscuteae</taxon>
        <taxon>Cuscuta</taxon>
        <taxon>Cuscuta subgen. Grammica</taxon>
        <taxon>Cuscuta sect. Cleistogrammica</taxon>
    </lineage>
</organism>
<evidence type="ECO:0000313" key="2">
    <source>
        <dbReference type="Proteomes" id="UP000595140"/>
    </source>
</evidence>
<reference evidence="1 2" key="1">
    <citation type="submission" date="2018-04" db="EMBL/GenBank/DDBJ databases">
        <authorList>
            <person name="Vogel A."/>
        </authorList>
    </citation>
    <scope>NUCLEOTIDE SEQUENCE [LARGE SCALE GENOMIC DNA]</scope>
</reference>
<evidence type="ECO:0000313" key="1">
    <source>
        <dbReference type="EMBL" id="VFQ59578.1"/>
    </source>
</evidence>